<sequence>MSKNQEVRKEADEVANKARQRSIYVPMDIFTPTTMKSVLPSVVGWVALTAAGVVAAAETTCCCSDFDFRNVPRLLGVAVGGGGLEQRSDQSGQTIASIEFPMVKNLFLQKFTLKVVLLNQ</sequence>
<dbReference type="Proteomes" id="UP000887565">
    <property type="component" value="Unplaced"/>
</dbReference>
<reference evidence="2" key="1">
    <citation type="submission" date="2022-11" db="UniProtKB">
        <authorList>
            <consortium name="WormBaseParasite"/>
        </authorList>
    </citation>
    <scope>IDENTIFICATION</scope>
</reference>
<dbReference type="AlphaFoldDB" id="A0A915KCF9"/>
<evidence type="ECO:0000313" key="2">
    <source>
        <dbReference type="WBParaSite" id="nRc.2.0.1.t36458-RA"/>
    </source>
</evidence>
<protein>
    <submittedName>
        <fullName evidence="2">Uncharacterized protein</fullName>
    </submittedName>
</protein>
<organism evidence="1 2">
    <name type="scientific">Romanomermis culicivorax</name>
    <name type="common">Nematode worm</name>
    <dbReference type="NCBI Taxonomy" id="13658"/>
    <lineage>
        <taxon>Eukaryota</taxon>
        <taxon>Metazoa</taxon>
        <taxon>Ecdysozoa</taxon>
        <taxon>Nematoda</taxon>
        <taxon>Enoplea</taxon>
        <taxon>Dorylaimia</taxon>
        <taxon>Mermithida</taxon>
        <taxon>Mermithoidea</taxon>
        <taxon>Mermithidae</taxon>
        <taxon>Romanomermis</taxon>
    </lineage>
</organism>
<evidence type="ECO:0000313" key="1">
    <source>
        <dbReference type="Proteomes" id="UP000887565"/>
    </source>
</evidence>
<proteinExistence type="predicted"/>
<keyword evidence="1" id="KW-1185">Reference proteome</keyword>
<name>A0A915KCF9_ROMCU</name>
<accession>A0A915KCF9</accession>
<dbReference type="WBParaSite" id="nRc.2.0.1.t36458-RA">
    <property type="protein sequence ID" value="nRc.2.0.1.t36458-RA"/>
    <property type="gene ID" value="nRc.2.0.1.g36458"/>
</dbReference>